<sequence length="86" mass="9889">MSFLKGLKKIEAKPIVKQEVRIVKQTKSIVRQKQESLNINPKVKSLSDIPNVNIMTSGNLIGIRLRADKKEMLKNLMNYIENLIKK</sequence>
<protein>
    <submittedName>
        <fullName evidence="1">Uncharacterized protein</fullName>
    </submittedName>
</protein>
<gene>
    <name evidence="1" type="ORF">LCGC14_2639890</name>
</gene>
<evidence type="ECO:0000313" key="1">
    <source>
        <dbReference type="EMBL" id="KKK98722.1"/>
    </source>
</evidence>
<reference evidence="1" key="1">
    <citation type="journal article" date="2015" name="Nature">
        <title>Complex archaea that bridge the gap between prokaryotes and eukaryotes.</title>
        <authorList>
            <person name="Spang A."/>
            <person name="Saw J.H."/>
            <person name="Jorgensen S.L."/>
            <person name="Zaremba-Niedzwiedzka K."/>
            <person name="Martijn J."/>
            <person name="Lind A.E."/>
            <person name="van Eijk R."/>
            <person name="Schleper C."/>
            <person name="Guy L."/>
            <person name="Ettema T.J."/>
        </authorList>
    </citation>
    <scope>NUCLEOTIDE SEQUENCE</scope>
</reference>
<proteinExistence type="predicted"/>
<accession>A0A0F8ZXQ2</accession>
<organism evidence="1">
    <name type="scientific">marine sediment metagenome</name>
    <dbReference type="NCBI Taxonomy" id="412755"/>
    <lineage>
        <taxon>unclassified sequences</taxon>
        <taxon>metagenomes</taxon>
        <taxon>ecological metagenomes</taxon>
    </lineage>
</organism>
<comment type="caution">
    <text evidence="1">The sequence shown here is derived from an EMBL/GenBank/DDBJ whole genome shotgun (WGS) entry which is preliminary data.</text>
</comment>
<name>A0A0F8ZXQ2_9ZZZZ</name>
<dbReference type="EMBL" id="LAZR01045499">
    <property type="protein sequence ID" value="KKK98722.1"/>
    <property type="molecule type" value="Genomic_DNA"/>
</dbReference>
<dbReference type="AlphaFoldDB" id="A0A0F8ZXQ2"/>